<feature type="compositionally biased region" description="Pro residues" evidence="1">
    <location>
        <begin position="386"/>
        <end position="397"/>
    </location>
</feature>
<feature type="region of interest" description="Disordered" evidence="1">
    <location>
        <begin position="36"/>
        <end position="66"/>
    </location>
</feature>
<dbReference type="Proteomes" id="UP000475037">
    <property type="component" value="Unassembled WGS sequence"/>
</dbReference>
<dbReference type="EMBL" id="VOAJ01005737">
    <property type="protein sequence ID" value="KAF0873495.1"/>
    <property type="molecule type" value="Genomic_DNA"/>
</dbReference>
<keyword evidence="3" id="KW-1185">Reference proteome</keyword>
<dbReference type="Pfam" id="PF15229">
    <property type="entry name" value="POM121"/>
    <property type="match status" value="1"/>
</dbReference>
<dbReference type="GO" id="GO:0006405">
    <property type="term" value="P:RNA export from nucleus"/>
    <property type="evidence" value="ECO:0007669"/>
    <property type="project" value="TreeGrafter"/>
</dbReference>
<dbReference type="AlphaFoldDB" id="A0A6G1ACG3"/>
<reference evidence="2 3" key="1">
    <citation type="submission" date="2019-11" db="EMBL/GenBank/DDBJ databases">
        <authorList>
            <person name="Yang C."/>
            <person name="Li F."/>
        </authorList>
    </citation>
    <scope>NUCLEOTIDE SEQUENCE [LARGE SCALE GENOMIC DNA]</scope>
    <source>
        <strain evidence="2">KB4526</strain>
        <tissue evidence="2">Muscle</tissue>
    </source>
</reference>
<evidence type="ECO:0000313" key="3">
    <source>
        <dbReference type="Proteomes" id="UP000475037"/>
    </source>
</evidence>
<comment type="caution">
    <text evidence="2">The sequence shown here is derived from an EMBL/GenBank/DDBJ whole genome shotgun (WGS) entry which is preliminary data.</text>
</comment>
<feature type="region of interest" description="Disordered" evidence="1">
    <location>
        <begin position="78"/>
        <end position="397"/>
    </location>
</feature>
<name>A0A6G1ACG3_CROCR</name>
<organism evidence="2 3">
    <name type="scientific">Crocuta crocuta</name>
    <name type="common">Spotted hyena</name>
    <dbReference type="NCBI Taxonomy" id="9678"/>
    <lineage>
        <taxon>Eukaryota</taxon>
        <taxon>Metazoa</taxon>
        <taxon>Chordata</taxon>
        <taxon>Craniata</taxon>
        <taxon>Vertebrata</taxon>
        <taxon>Euteleostomi</taxon>
        <taxon>Mammalia</taxon>
        <taxon>Eutheria</taxon>
        <taxon>Laurasiatheria</taxon>
        <taxon>Carnivora</taxon>
        <taxon>Feliformia</taxon>
        <taxon>Hyaenidae</taxon>
        <taxon>Crocuta</taxon>
    </lineage>
</organism>
<dbReference type="GO" id="GO:0017056">
    <property type="term" value="F:structural constituent of nuclear pore"/>
    <property type="evidence" value="ECO:0007669"/>
    <property type="project" value="TreeGrafter"/>
</dbReference>
<dbReference type="PANTHER" id="PTHR23193">
    <property type="entry name" value="NUCLEAR PORE COMPLEX PROTEIN NUP"/>
    <property type="match status" value="1"/>
</dbReference>
<dbReference type="PANTHER" id="PTHR23193:SF20">
    <property type="entry name" value="POM121-LIKE PROTEIN 2"/>
    <property type="match status" value="1"/>
</dbReference>
<feature type="compositionally biased region" description="Low complexity" evidence="1">
    <location>
        <begin position="304"/>
        <end position="313"/>
    </location>
</feature>
<accession>A0A6G1ACG3</accession>
<sequence length="902" mass="90649">VGPLPSDWWESYFTRSVWSLRHPRAPWSPVTVRIAAPEPRGPPSARPVHAIHSAGPSPSEKPPDPCAKETVLRALRGRTKGTARWEELPCPGGLQGATRSPDPWPSAFRPLAGNGVLTSFVPRSGPVKRSRDPRGSDLSGSPAARAPWWGPPRSGRNAISSSYSSSSELCEAWKRSAPGTSLHTPEWPVRKKGKGHQSRSPGPPPPAKSQGQETPLSPSPPPPLGAADPGDDPASRQKVGLGRSNEAGEHAPAVPARRVPAPWSAIQPSASPGQPSAGAARSPDTDPQLGSLAETREPPPASPPAAGRAVPAARSLPTELGARSRGVSGSEPRAPAPATDTTRPPSAAQAGGTATPREPPAVTPAPLTVQSVSSGMSGGAPLLPVSAPPGAAPADPTPHPILELPPRAEIGDSLQSRISATVSACSPPGLLTPTFKPIFGSRGALNTEPRVAPFSSEQAPPPATPAAPHLLHGLVKATAVVMSTTPATTSDSSLVPPVDFGAVSVSGTVGHAYPTPATCHTLLLRASCTCRAGLSQAASSTFPAHPRAALPTVHTVTIFSQLLSSAVQMSPSKSTASVGGTGSPLPASASAARSQPALTSCICGVSSTPPAPSGSGSRPPFPPSPGAPLQLAPGPTDGQKQGAPQPPLGPRFSRSFSSGKSALASPIPAPTPAGPAFSKPAQSASGGLAPSASACHVPSGPPGILPNFGSVPAGVPMGQAGATGFGAATQAHASGARGSVFGSTAPRPFAFGGLVTPMDCGEPGVSATAPDMHSSSGAFGTRQLPSGTAGTVSPFGKGWSQNAQGVAGPSLPFVLGTTNSSSRKTMSGGHAGAQGFAQSTRVPRPVKRSSGLGPGMPSLPAQGSVGRGLFRPSASSFSIGAKSKTPRTREQGHSRRHHAHKK</sequence>
<feature type="compositionally biased region" description="Low complexity" evidence="1">
    <location>
        <begin position="332"/>
        <end position="348"/>
    </location>
</feature>
<feature type="region of interest" description="Disordered" evidence="1">
    <location>
        <begin position="820"/>
        <end position="902"/>
    </location>
</feature>
<dbReference type="InterPro" id="IPR026054">
    <property type="entry name" value="Nucleoporin"/>
</dbReference>
<feature type="region of interest" description="Disordered" evidence="1">
    <location>
        <begin position="572"/>
        <end position="591"/>
    </location>
</feature>
<feature type="compositionally biased region" description="Low complexity" evidence="1">
    <location>
        <begin position="140"/>
        <end position="167"/>
    </location>
</feature>
<protein>
    <submittedName>
        <fullName evidence="2">P12L2 protein</fullName>
    </submittedName>
</protein>
<evidence type="ECO:0000313" key="2">
    <source>
        <dbReference type="EMBL" id="KAF0873495.1"/>
    </source>
</evidence>
<feature type="compositionally biased region" description="Low complexity" evidence="1">
    <location>
        <begin position="251"/>
        <end position="282"/>
    </location>
</feature>
<feature type="compositionally biased region" description="Low complexity" evidence="1">
    <location>
        <begin position="680"/>
        <end position="694"/>
    </location>
</feature>
<dbReference type="GO" id="GO:0006606">
    <property type="term" value="P:protein import into nucleus"/>
    <property type="evidence" value="ECO:0007669"/>
    <property type="project" value="TreeGrafter"/>
</dbReference>
<proteinExistence type="predicted"/>
<gene>
    <name evidence="2" type="primary">Pom121l2</name>
    <name evidence="2" type="ORF">FOF47_R22074</name>
</gene>
<dbReference type="GO" id="GO:0005643">
    <property type="term" value="C:nuclear pore"/>
    <property type="evidence" value="ECO:0007669"/>
    <property type="project" value="TreeGrafter"/>
</dbReference>
<feature type="non-terminal residue" evidence="2">
    <location>
        <position position="1"/>
    </location>
</feature>
<dbReference type="GO" id="GO:0008139">
    <property type="term" value="F:nuclear localization sequence binding"/>
    <property type="evidence" value="ECO:0007669"/>
    <property type="project" value="TreeGrafter"/>
</dbReference>
<feature type="non-terminal residue" evidence="2">
    <location>
        <position position="902"/>
    </location>
</feature>
<evidence type="ECO:0000256" key="1">
    <source>
        <dbReference type="SAM" id="MobiDB-lite"/>
    </source>
</evidence>
<feature type="region of interest" description="Disordered" evidence="1">
    <location>
        <begin position="608"/>
        <end position="695"/>
    </location>
</feature>